<dbReference type="WBParaSite" id="HNAJ_0001152701-mRNA-1">
    <property type="protein sequence ID" value="HNAJ_0001152701-mRNA-1"/>
    <property type="gene ID" value="HNAJ_0001152701"/>
</dbReference>
<keyword evidence="4" id="KW-0107">Calcium channel</keyword>
<evidence type="ECO:0000256" key="12">
    <source>
        <dbReference type="ARBA" id="ARBA00023303"/>
    </source>
</evidence>
<dbReference type="EMBL" id="UZAE01013618">
    <property type="protein sequence ID" value="VDO10623.1"/>
    <property type="molecule type" value="Genomic_DNA"/>
</dbReference>
<dbReference type="STRING" id="102285.A0A0R3TUS2"/>
<dbReference type="SUPFAM" id="SSF81324">
    <property type="entry name" value="Voltage-gated potassium channels"/>
    <property type="match status" value="1"/>
</dbReference>
<dbReference type="Proteomes" id="UP000278807">
    <property type="component" value="Unassembled WGS sequence"/>
</dbReference>
<keyword evidence="8 13" id="KW-1133">Transmembrane helix</keyword>
<feature type="transmembrane region" description="Helical" evidence="13">
    <location>
        <begin position="52"/>
        <end position="75"/>
    </location>
</feature>
<dbReference type="OrthoDB" id="431720at2759"/>
<evidence type="ECO:0000259" key="14">
    <source>
        <dbReference type="Pfam" id="PF00520"/>
    </source>
</evidence>
<keyword evidence="10 13" id="KW-0472">Membrane</keyword>
<evidence type="ECO:0000256" key="1">
    <source>
        <dbReference type="ARBA" id="ARBA00004141"/>
    </source>
</evidence>
<evidence type="ECO:0000256" key="2">
    <source>
        <dbReference type="ARBA" id="ARBA00022448"/>
    </source>
</evidence>
<keyword evidence="9" id="KW-0406">Ion transport</keyword>
<reference evidence="15 16" key="2">
    <citation type="submission" date="2018-11" db="EMBL/GenBank/DDBJ databases">
        <authorList>
            <consortium name="Pathogen Informatics"/>
        </authorList>
    </citation>
    <scope>NUCLEOTIDE SEQUENCE [LARGE SCALE GENOMIC DNA]</scope>
</reference>
<sequence>MGSQLKSEMAREWTYRFRGIQLDNSMIPPLYPRRLLKSAFLEGTFFVPTVQALPYVALLIAMLFFIFAVIGMQLFGKISLEQPGQDPPWADGIIHRSNNFRNFFYSLLVLFRSATGESWHEIMLACTPGE</sequence>
<keyword evidence="2" id="KW-0813">Transport</keyword>
<evidence type="ECO:0000256" key="13">
    <source>
        <dbReference type="SAM" id="Phobius"/>
    </source>
</evidence>
<evidence type="ECO:0000256" key="7">
    <source>
        <dbReference type="ARBA" id="ARBA00022882"/>
    </source>
</evidence>
<dbReference type="PANTHER" id="PTHR45628:SF7">
    <property type="entry name" value="VOLTAGE-DEPENDENT CALCIUM CHANNEL TYPE A SUBUNIT ALPHA-1"/>
    <property type="match status" value="1"/>
</dbReference>
<feature type="domain" description="Ion transport" evidence="14">
    <location>
        <begin position="46"/>
        <end position="130"/>
    </location>
</feature>
<evidence type="ECO:0000256" key="10">
    <source>
        <dbReference type="ARBA" id="ARBA00023136"/>
    </source>
</evidence>
<dbReference type="GO" id="GO:0008331">
    <property type="term" value="F:high voltage-gated calcium channel activity"/>
    <property type="evidence" value="ECO:0007669"/>
    <property type="project" value="TreeGrafter"/>
</dbReference>
<evidence type="ECO:0000256" key="8">
    <source>
        <dbReference type="ARBA" id="ARBA00022989"/>
    </source>
</evidence>
<keyword evidence="12" id="KW-0407">Ion channel</keyword>
<evidence type="ECO:0000256" key="9">
    <source>
        <dbReference type="ARBA" id="ARBA00023065"/>
    </source>
</evidence>
<evidence type="ECO:0000313" key="15">
    <source>
        <dbReference type="EMBL" id="VDO10623.1"/>
    </source>
</evidence>
<evidence type="ECO:0000256" key="5">
    <source>
        <dbReference type="ARBA" id="ARBA00022692"/>
    </source>
</evidence>
<dbReference type="InterPro" id="IPR005821">
    <property type="entry name" value="Ion_trans_dom"/>
</dbReference>
<dbReference type="Pfam" id="PF00520">
    <property type="entry name" value="Ion_trans"/>
    <property type="match status" value="1"/>
</dbReference>
<gene>
    <name evidence="15" type="ORF">HNAJ_LOCUS11517</name>
</gene>
<evidence type="ECO:0000256" key="4">
    <source>
        <dbReference type="ARBA" id="ARBA00022673"/>
    </source>
</evidence>
<keyword evidence="11" id="KW-0325">Glycoprotein</keyword>
<dbReference type="InterPro" id="IPR050599">
    <property type="entry name" value="VDCC_alpha-1_subunit"/>
</dbReference>
<dbReference type="GO" id="GO:0005891">
    <property type="term" value="C:voltage-gated calcium channel complex"/>
    <property type="evidence" value="ECO:0007669"/>
    <property type="project" value="TreeGrafter"/>
</dbReference>
<comment type="subcellular location">
    <subcellularLocation>
        <location evidence="1">Membrane</location>
        <topology evidence="1">Multi-pass membrane protein</topology>
    </subcellularLocation>
</comment>
<keyword evidence="6" id="KW-0106">Calcium</keyword>
<organism evidence="17">
    <name type="scientific">Rodentolepis nana</name>
    <name type="common">Dwarf tapeworm</name>
    <name type="synonym">Hymenolepis nana</name>
    <dbReference type="NCBI Taxonomy" id="102285"/>
    <lineage>
        <taxon>Eukaryota</taxon>
        <taxon>Metazoa</taxon>
        <taxon>Spiralia</taxon>
        <taxon>Lophotrochozoa</taxon>
        <taxon>Platyhelminthes</taxon>
        <taxon>Cestoda</taxon>
        <taxon>Eucestoda</taxon>
        <taxon>Cyclophyllidea</taxon>
        <taxon>Hymenolepididae</taxon>
        <taxon>Rodentolepis</taxon>
    </lineage>
</organism>
<keyword evidence="3" id="KW-0109">Calcium transport</keyword>
<evidence type="ECO:0000313" key="17">
    <source>
        <dbReference type="WBParaSite" id="HNAJ_0001152701-mRNA-1"/>
    </source>
</evidence>
<keyword evidence="16" id="KW-1185">Reference proteome</keyword>
<keyword evidence="5 13" id="KW-0812">Transmembrane</keyword>
<name>A0A0R3TUS2_RODNA</name>
<keyword evidence="7" id="KW-0851">Voltage-gated channel</keyword>
<reference evidence="17" key="1">
    <citation type="submission" date="2017-02" db="UniProtKB">
        <authorList>
            <consortium name="WormBaseParasite"/>
        </authorList>
    </citation>
    <scope>IDENTIFICATION</scope>
</reference>
<dbReference type="GO" id="GO:0098703">
    <property type="term" value="P:calcium ion import across plasma membrane"/>
    <property type="evidence" value="ECO:0007669"/>
    <property type="project" value="TreeGrafter"/>
</dbReference>
<evidence type="ECO:0000256" key="6">
    <source>
        <dbReference type="ARBA" id="ARBA00022837"/>
    </source>
</evidence>
<dbReference type="AlphaFoldDB" id="A0A0R3TUS2"/>
<dbReference type="Gene3D" id="1.10.287.70">
    <property type="match status" value="1"/>
</dbReference>
<evidence type="ECO:0000256" key="11">
    <source>
        <dbReference type="ARBA" id="ARBA00023180"/>
    </source>
</evidence>
<dbReference type="PANTHER" id="PTHR45628">
    <property type="entry name" value="VOLTAGE-DEPENDENT CALCIUM CHANNEL TYPE A SUBUNIT ALPHA-1"/>
    <property type="match status" value="1"/>
</dbReference>
<proteinExistence type="predicted"/>
<evidence type="ECO:0000256" key="3">
    <source>
        <dbReference type="ARBA" id="ARBA00022568"/>
    </source>
</evidence>
<protein>
    <submittedName>
        <fullName evidence="17">Ion_trans domain-containing protein</fullName>
    </submittedName>
</protein>
<evidence type="ECO:0000313" key="16">
    <source>
        <dbReference type="Proteomes" id="UP000278807"/>
    </source>
</evidence>
<accession>A0A0R3TUS2</accession>